<dbReference type="Proteomes" id="UP000594638">
    <property type="component" value="Unassembled WGS sequence"/>
</dbReference>
<sequence length="189" mass="21776">MGSGMNLEDIWRAMYLLNEVAADDIFGCIESAISIASLERPDEFRERKLRIARLLYGDDDDTSINSGEEADLEDKKDPSHSIPNSDENTSVDDERKPRDIIRIKLPKTRSNVNAAPESAKKTRINVQHQKKIQDRQSSQMDLKFVESKRKLEERCQQLDKSRSKIQILETKNLPRQDVEPKKRLQVQLG</sequence>
<comment type="caution">
    <text evidence="2">The sequence shown here is derived from an EMBL/GenBank/DDBJ whole genome shotgun (WGS) entry which is preliminary data.</text>
</comment>
<organism evidence="2 3">
    <name type="scientific">Olea europaea subsp. europaea</name>
    <dbReference type="NCBI Taxonomy" id="158383"/>
    <lineage>
        <taxon>Eukaryota</taxon>
        <taxon>Viridiplantae</taxon>
        <taxon>Streptophyta</taxon>
        <taxon>Embryophyta</taxon>
        <taxon>Tracheophyta</taxon>
        <taxon>Spermatophyta</taxon>
        <taxon>Magnoliopsida</taxon>
        <taxon>eudicotyledons</taxon>
        <taxon>Gunneridae</taxon>
        <taxon>Pentapetalae</taxon>
        <taxon>asterids</taxon>
        <taxon>lamiids</taxon>
        <taxon>Lamiales</taxon>
        <taxon>Oleaceae</taxon>
        <taxon>Oleeae</taxon>
        <taxon>Olea</taxon>
    </lineage>
</organism>
<accession>A0A8S0U2V3</accession>
<gene>
    <name evidence="2" type="ORF">OLEA9_A031989</name>
</gene>
<evidence type="ECO:0000256" key="1">
    <source>
        <dbReference type="SAM" id="MobiDB-lite"/>
    </source>
</evidence>
<name>A0A8S0U2V3_OLEEU</name>
<evidence type="ECO:0000313" key="3">
    <source>
        <dbReference type="Proteomes" id="UP000594638"/>
    </source>
</evidence>
<feature type="compositionally biased region" description="Acidic residues" evidence="1">
    <location>
        <begin position="60"/>
        <end position="72"/>
    </location>
</feature>
<proteinExistence type="predicted"/>
<feature type="compositionally biased region" description="Basic and acidic residues" evidence="1">
    <location>
        <begin position="92"/>
        <end position="102"/>
    </location>
</feature>
<reference evidence="2 3" key="1">
    <citation type="submission" date="2019-12" db="EMBL/GenBank/DDBJ databases">
        <authorList>
            <person name="Alioto T."/>
            <person name="Alioto T."/>
            <person name="Gomez Garrido J."/>
        </authorList>
    </citation>
    <scope>NUCLEOTIDE SEQUENCE [LARGE SCALE GENOMIC DNA]</scope>
</reference>
<dbReference type="PANTHER" id="PTHR46554">
    <property type="entry name" value="MEDIATOR OF RNA POLYMERASE II TRANSCRIPTION SUBUNIT 26A-RELATED"/>
    <property type="match status" value="1"/>
</dbReference>
<feature type="region of interest" description="Disordered" evidence="1">
    <location>
        <begin position="60"/>
        <end position="103"/>
    </location>
</feature>
<dbReference type="PANTHER" id="PTHR46554:SF2">
    <property type="entry name" value="TFIIS N-TERMINAL DOMAIN-CONTAINING PROTEIN"/>
    <property type="match status" value="1"/>
</dbReference>
<dbReference type="EMBL" id="CACTIH010007407">
    <property type="protein sequence ID" value="CAA3012654.1"/>
    <property type="molecule type" value="Genomic_DNA"/>
</dbReference>
<keyword evidence="3" id="KW-1185">Reference proteome</keyword>
<dbReference type="AlphaFoldDB" id="A0A8S0U2V3"/>
<dbReference type="Gramene" id="OE9A031989T1">
    <property type="protein sequence ID" value="OE9A031989C1"/>
    <property type="gene ID" value="OE9A031989"/>
</dbReference>
<protein>
    <submittedName>
        <fullName evidence="2">Uncharacterized protein</fullName>
    </submittedName>
</protein>
<evidence type="ECO:0000313" key="2">
    <source>
        <dbReference type="EMBL" id="CAA3012654.1"/>
    </source>
</evidence>